<gene>
    <name evidence="1" type="ORF">OPT61_g7714</name>
</gene>
<dbReference type="Proteomes" id="UP001153331">
    <property type="component" value="Unassembled WGS sequence"/>
</dbReference>
<organism evidence="1 2">
    <name type="scientific">Boeremia exigua</name>
    <dbReference type="NCBI Taxonomy" id="749465"/>
    <lineage>
        <taxon>Eukaryota</taxon>
        <taxon>Fungi</taxon>
        <taxon>Dikarya</taxon>
        <taxon>Ascomycota</taxon>
        <taxon>Pezizomycotina</taxon>
        <taxon>Dothideomycetes</taxon>
        <taxon>Pleosporomycetidae</taxon>
        <taxon>Pleosporales</taxon>
        <taxon>Pleosporineae</taxon>
        <taxon>Didymellaceae</taxon>
        <taxon>Boeremia</taxon>
    </lineage>
</organism>
<dbReference type="EMBL" id="JAPHNI010000657">
    <property type="protein sequence ID" value="KAJ8109088.1"/>
    <property type="molecule type" value="Genomic_DNA"/>
</dbReference>
<evidence type="ECO:0000313" key="1">
    <source>
        <dbReference type="EMBL" id="KAJ8109088.1"/>
    </source>
</evidence>
<keyword evidence="2" id="KW-1185">Reference proteome</keyword>
<comment type="caution">
    <text evidence="1">The sequence shown here is derived from an EMBL/GenBank/DDBJ whole genome shotgun (WGS) entry which is preliminary data.</text>
</comment>
<accession>A0ACC2I256</accession>
<name>A0ACC2I256_9PLEO</name>
<protein>
    <submittedName>
        <fullName evidence="1">Uncharacterized protein</fullName>
    </submittedName>
</protein>
<sequence>MKSFTLPTIAFLAAVLPTSWAQTHTACNPLNTTGCPNMEALGSNATFYWNKTGIPTGGKVWEKQNQGKIDWALDDAGKGAATFTIERSGDSPMVQSKFYMLFGRFEVVMKAAKGQGIVSSAILQSEALDEIDWEFLGTNTTHVLTNYFGKGNTTSFDRGIEYPMDAPQDDYHNYTIDWTKDRIQWWLDGKMLRELVPADALNGKNYPQTPMNIRMGVWAGGDVANNDPGVVEWAGGKTDFKEGPFTMRVKSIYAQDYTKAAEYSWEDMDASGSWEKVKIINPTGKSKVLEEIEDPSGVRNNWKALSAGAKSGIIIGALAVFGILVCLMAFCCIKQRRAGKKEHAALLAGEQKEAAELEEYRSQMQNGKFGFGSHVNRV</sequence>
<reference evidence="1" key="1">
    <citation type="submission" date="2022-11" db="EMBL/GenBank/DDBJ databases">
        <title>Genome Sequence of Boeremia exigua.</title>
        <authorList>
            <person name="Buettner E."/>
        </authorList>
    </citation>
    <scope>NUCLEOTIDE SEQUENCE</scope>
    <source>
        <strain evidence="1">CU02</strain>
    </source>
</reference>
<proteinExistence type="predicted"/>
<evidence type="ECO:0000313" key="2">
    <source>
        <dbReference type="Proteomes" id="UP001153331"/>
    </source>
</evidence>